<dbReference type="RefSeq" id="WP_132356379.1">
    <property type="nucleotide sequence ID" value="NZ_CAWOJO010000092.1"/>
</dbReference>
<reference evidence="1 2" key="1">
    <citation type="journal article" date="2019" name="Int. J. Syst. Evol. Microbiol.">
        <title>Photorhabdus khanii subsp. guanajuatensis subsp. nov., isolated from Heterorhabditis atacamensis, and Photorhabdus luminescens subsp. mexicana subsp. nov., isolated from Heterorhabditis mexicana entomopathogenic nematodes.</title>
        <authorList>
            <person name="Machado R.A.R."/>
            <person name="Bruno P."/>
            <person name="Arce C.C.M."/>
            <person name="Liechti N."/>
            <person name="Kohler A."/>
            <person name="Bernal J."/>
            <person name="Bruggmann R."/>
            <person name="Turlings T.C.J."/>
        </authorList>
    </citation>
    <scope>NUCLEOTIDE SEQUENCE [LARGE SCALE GENOMIC DNA]</scope>
    <source>
        <strain evidence="1 2">MEX20-17</strain>
    </source>
</reference>
<evidence type="ECO:0000313" key="1">
    <source>
        <dbReference type="EMBL" id="TDB43256.1"/>
    </source>
</evidence>
<protein>
    <submittedName>
        <fullName evidence="1">Lectin</fullName>
    </submittedName>
</protein>
<dbReference type="AlphaFoldDB" id="A0A4R4IRH6"/>
<gene>
    <name evidence="1" type="ORF">C5467_23485</name>
</gene>
<organism evidence="1 2">
    <name type="scientific">Photorhabdus khanii subsp. guanajuatensis</name>
    <dbReference type="NCBI Taxonomy" id="2100166"/>
    <lineage>
        <taxon>Bacteria</taxon>
        <taxon>Pseudomonadati</taxon>
        <taxon>Pseudomonadota</taxon>
        <taxon>Gammaproteobacteria</taxon>
        <taxon>Enterobacterales</taxon>
        <taxon>Morganellaceae</taxon>
        <taxon>Photorhabdus</taxon>
    </lineage>
</organism>
<proteinExistence type="predicted"/>
<comment type="caution">
    <text evidence="1">The sequence shown here is derived from an EMBL/GenBank/DDBJ whole genome shotgun (WGS) entry which is preliminary data.</text>
</comment>
<accession>A0A4R4IRH6</accession>
<dbReference type="InterPro" id="IPR012905">
    <property type="entry name" value="PA-IL"/>
</dbReference>
<dbReference type="Pfam" id="PF07828">
    <property type="entry name" value="PA-IL"/>
    <property type="match status" value="1"/>
</dbReference>
<name>A0A4R4IRH6_9GAMM</name>
<evidence type="ECO:0000313" key="2">
    <source>
        <dbReference type="Proteomes" id="UP000295598"/>
    </source>
</evidence>
<dbReference type="EMBL" id="PUJY01000092">
    <property type="protein sequence ID" value="TDB43256.1"/>
    <property type="molecule type" value="Genomic_DNA"/>
</dbReference>
<dbReference type="SUPFAM" id="SSF49785">
    <property type="entry name" value="Galactose-binding domain-like"/>
    <property type="match status" value="1"/>
</dbReference>
<dbReference type="Gene3D" id="2.60.120.430">
    <property type="entry name" value="Galactose-binding lectin"/>
    <property type="match status" value="1"/>
</dbReference>
<sequence>MYNWSGNVSGKAEKGQSTGLLLKQGDIISVIAHKWVKYGRNDVEWASPDGPLPINPQPPSIATLVAKIANKKFEIGNGVLHKTIPVDGELILLFNDVPGTFGDNSGDLQVEVIIESRYSPLKEIK</sequence>
<dbReference type="InterPro" id="IPR008979">
    <property type="entry name" value="Galactose-bd-like_sf"/>
</dbReference>
<dbReference type="Proteomes" id="UP000295598">
    <property type="component" value="Unassembled WGS sequence"/>
</dbReference>